<feature type="region of interest" description="Disordered" evidence="1">
    <location>
        <begin position="211"/>
        <end position="231"/>
    </location>
</feature>
<dbReference type="OrthoDB" id="1714508at2759"/>
<evidence type="ECO:0000256" key="1">
    <source>
        <dbReference type="SAM" id="MobiDB-lite"/>
    </source>
</evidence>
<sequence length="249" mass="27945">MSENAKVLLNALGAYDSDSEASSSSKSDSSYSETVPPETPAQPTDSNADMLDQEEKKDSTLTDKAPYDGIDDDDLKAYAQTKQKLEALLGCDKVSDFVSSPNMPPCSMELEAKFKHWYELKGQGANFNETLMRNKTFRNPNIYRWLVDHLQLDEAGTNFDQFDPTQLRNDFTAKSLGDEQEKRARDYAARKAAGTQRNIQFYSGGYEKLVPANQQHSRSNTHTDSGRSFEEAVARAKLIAQHLSRPKQQ</sequence>
<dbReference type="Proteomes" id="UP001139887">
    <property type="component" value="Unassembled WGS sequence"/>
</dbReference>
<name>A0A9W8IJL8_9FUNG</name>
<accession>A0A9W8IJL8</accession>
<organism evidence="2 3">
    <name type="scientific">Coemansia brasiliensis</name>
    <dbReference type="NCBI Taxonomy" id="2650707"/>
    <lineage>
        <taxon>Eukaryota</taxon>
        <taxon>Fungi</taxon>
        <taxon>Fungi incertae sedis</taxon>
        <taxon>Zoopagomycota</taxon>
        <taxon>Kickxellomycotina</taxon>
        <taxon>Kickxellomycetes</taxon>
        <taxon>Kickxellales</taxon>
        <taxon>Kickxellaceae</taxon>
        <taxon>Coemansia</taxon>
    </lineage>
</organism>
<evidence type="ECO:0000313" key="2">
    <source>
        <dbReference type="EMBL" id="KAJ2852232.1"/>
    </source>
</evidence>
<keyword evidence="3" id="KW-1185">Reference proteome</keyword>
<dbReference type="AlphaFoldDB" id="A0A9W8IJL8"/>
<feature type="compositionally biased region" description="Low complexity" evidence="1">
    <location>
        <begin position="14"/>
        <end position="33"/>
    </location>
</feature>
<dbReference type="PANTHER" id="PTHR13464:SF0">
    <property type="entry name" value="SAP30-BINDING PROTEIN"/>
    <property type="match status" value="1"/>
</dbReference>
<protein>
    <submittedName>
        <fullName evidence="2">Uncharacterized protein</fullName>
    </submittedName>
</protein>
<dbReference type="GO" id="GO:0005634">
    <property type="term" value="C:nucleus"/>
    <property type="evidence" value="ECO:0007669"/>
    <property type="project" value="TreeGrafter"/>
</dbReference>
<dbReference type="EMBL" id="JANBUW010000004">
    <property type="protein sequence ID" value="KAJ2852232.1"/>
    <property type="molecule type" value="Genomic_DNA"/>
</dbReference>
<comment type="caution">
    <text evidence="2">The sequence shown here is derived from an EMBL/GenBank/DDBJ whole genome shotgun (WGS) entry which is preliminary data.</text>
</comment>
<evidence type="ECO:0000313" key="3">
    <source>
        <dbReference type="Proteomes" id="UP001139887"/>
    </source>
</evidence>
<feature type="region of interest" description="Disordered" evidence="1">
    <location>
        <begin position="1"/>
        <end position="71"/>
    </location>
</feature>
<dbReference type="InterPro" id="IPR012479">
    <property type="entry name" value="SAP30BP"/>
</dbReference>
<dbReference type="Pfam" id="PF07818">
    <property type="entry name" value="HCNGP"/>
    <property type="match status" value="1"/>
</dbReference>
<proteinExistence type="predicted"/>
<reference evidence="2" key="1">
    <citation type="submission" date="2022-07" db="EMBL/GenBank/DDBJ databases">
        <title>Phylogenomic reconstructions and comparative analyses of Kickxellomycotina fungi.</title>
        <authorList>
            <person name="Reynolds N.K."/>
            <person name="Stajich J.E."/>
            <person name="Barry K."/>
            <person name="Grigoriev I.V."/>
            <person name="Crous P."/>
            <person name="Smith M.E."/>
        </authorList>
    </citation>
    <scope>NUCLEOTIDE SEQUENCE</scope>
    <source>
        <strain evidence="2">NRRL 1566</strain>
    </source>
</reference>
<dbReference type="PANTHER" id="PTHR13464">
    <property type="entry name" value="TRANSCRIPTIONAL REGULATOR PROTEIN HCNGP"/>
    <property type="match status" value="1"/>
</dbReference>
<gene>
    <name evidence="2" type="ORF">IWW36_000374</name>
</gene>
<dbReference type="GO" id="GO:0006355">
    <property type="term" value="P:regulation of DNA-templated transcription"/>
    <property type="evidence" value="ECO:0007669"/>
    <property type="project" value="InterPro"/>
</dbReference>
<feature type="compositionally biased region" description="Polar residues" evidence="1">
    <location>
        <begin position="212"/>
        <end position="223"/>
    </location>
</feature>